<accession>A0AAV1ZAM3</accession>
<comment type="caution">
    <text evidence="1">The sequence shown here is derived from an EMBL/GenBank/DDBJ whole genome shotgun (WGS) entry which is preliminary data.</text>
</comment>
<name>A0AAV1ZAM3_9ARAC</name>
<evidence type="ECO:0000313" key="2">
    <source>
        <dbReference type="Proteomes" id="UP001497382"/>
    </source>
</evidence>
<keyword evidence="2" id="KW-1185">Reference proteome</keyword>
<protein>
    <submittedName>
        <fullName evidence="1">Uncharacterized protein</fullName>
    </submittedName>
</protein>
<dbReference type="Proteomes" id="UP001497382">
    <property type="component" value="Unassembled WGS sequence"/>
</dbReference>
<gene>
    <name evidence="1" type="ORF">LARSCL_LOCUS4353</name>
</gene>
<sequence>MDANFFFQFSLASSDRPASLVPLLACGATKFNAGYFGAISHGPPTIPRLIAGCMEVRNRQLTGHTPLADRLFIYKYQYPEIRCDWTGKYDIAVTGPSNPL</sequence>
<proteinExistence type="predicted"/>
<dbReference type="AlphaFoldDB" id="A0AAV1ZAM3"/>
<organism evidence="1 2">
    <name type="scientific">Larinioides sclopetarius</name>
    <dbReference type="NCBI Taxonomy" id="280406"/>
    <lineage>
        <taxon>Eukaryota</taxon>
        <taxon>Metazoa</taxon>
        <taxon>Ecdysozoa</taxon>
        <taxon>Arthropoda</taxon>
        <taxon>Chelicerata</taxon>
        <taxon>Arachnida</taxon>
        <taxon>Araneae</taxon>
        <taxon>Araneomorphae</taxon>
        <taxon>Entelegynae</taxon>
        <taxon>Araneoidea</taxon>
        <taxon>Araneidae</taxon>
        <taxon>Larinioides</taxon>
    </lineage>
</organism>
<dbReference type="EMBL" id="CAXIEN010000036">
    <property type="protein sequence ID" value="CAL1268759.1"/>
    <property type="molecule type" value="Genomic_DNA"/>
</dbReference>
<evidence type="ECO:0000313" key="1">
    <source>
        <dbReference type="EMBL" id="CAL1268759.1"/>
    </source>
</evidence>
<reference evidence="1 2" key="1">
    <citation type="submission" date="2024-04" db="EMBL/GenBank/DDBJ databases">
        <authorList>
            <person name="Rising A."/>
            <person name="Reimegard J."/>
            <person name="Sonavane S."/>
            <person name="Akerstrom W."/>
            <person name="Nylinder S."/>
            <person name="Hedman E."/>
            <person name="Kallberg Y."/>
        </authorList>
    </citation>
    <scope>NUCLEOTIDE SEQUENCE [LARGE SCALE GENOMIC DNA]</scope>
</reference>